<dbReference type="InterPro" id="IPR002698">
    <property type="entry name" value="FTHF_cligase"/>
</dbReference>
<evidence type="ECO:0000256" key="4">
    <source>
        <dbReference type="PIRSR" id="PIRSR006806-1"/>
    </source>
</evidence>
<dbReference type="AlphaFoldDB" id="F9VSS5"/>
<dbReference type="GO" id="GO:0035999">
    <property type="term" value="P:tetrahydrofolate interconversion"/>
    <property type="evidence" value="ECO:0007669"/>
    <property type="project" value="TreeGrafter"/>
</dbReference>
<keyword evidence="2 4" id="KW-0547">Nucleotide-binding</keyword>
<protein>
    <recommendedName>
        <fullName evidence="5">5-formyltetrahydrofolate cyclo-ligase</fullName>
        <ecNumber evidence="5">6.3.3.2</ecNumber>
    </recommendedName>
</protein>
<dbReference type="EC" id="6.3.3.2" evidence="5"/>
<evidence type="ECO:0000256" key="3">
    <source>
        <dbReference type="ARBA" id="ARBA00022840"/>
    </source>
</evidence>
<dbReference type="NCBIfam" id="TIGR02727">
    <property type="entry name" value="MTHFS_bact"/>
    <property type="match status" value="1"/>
</dbReference>
<comment type="catalytic activity">
    <reaction evidence="5">
        <text>(6S)-5-formyl-5,6,7,8-tetrahydrofolate + ATP = (6R)-5,10-methenyltetrahydrofolate + ADP + phosphate</text>
        <dbReference type="Rhea" id="RHEA:10488"/>
        <dbReference type="ChEBI" id="CHEBI:30616"/>
        <dbReference type="ChEBI" id="CHEBI:43474"/>
        <dbReference type="ChEBI" id="CHEBI:57455"/>
        <dbReference type="ChEBI" id="CHEBI:57457"/>
        <dbReference type="ChEBI" id="CHEBI:456216"/>
        <dbReference type="EC" id="6.3.3.2"/>
    </reaction>
</comment>
<dbReference type="EMBL" id="BACI01000038">
    <property type="protein sequence ID" value="GAA11664.1"/>
    <property type="molecule type" value="Genomic_DNA"/>
</dbReference>
<dbReference type="Gene3D" id="3.40.50.10420">
    <property type="entry name" value="NagB/RpiA/CoA transferase-like"/>
    <property type="match status" value="1"/>
</dbReference>
<comment type="cofactor">
    <cofactor evidence="5">
        <name>Mg(2+)</name>
        <dbReference type="ChEBI" id="CHEBI:18420"/>
    </cofactor>
</comment>
<dbReference type="Pfam" id="PF01812">
    <property type="entry name" value="5-FTHF_cyc-lig"/>
    <property type="match status" value="1"/>
</dbReference>
<dbReference type="PANTHER" id="PTHR23407:SF1">
    <property type="entry name" value="5-FORMYLTETRAHYDROFOLATE CYCLO-LIGASE"/>
    <property type="match status" value="1"/>
</dbReference>
<dbReference type="PIRSF" id="PIRSF006806">
    <property type="entry name" value="FTHF_cligase"/>
    <property type="match status" value="1"/>
</dbReference>
<feature type="compositionally biased region" description="Basic and acidic residues" evidence="6">
    <location>
        <begin position="1"/>
        <end position="20"/>
    </location>
</feature>
<dbReference type="Proteomes" id="UP000003558">
    <property type="component" value="Unassembled WGS sequence"/>
</dbReference>
<dbReference type="STRING" id="1027371.GOALK_038_00150"/>
<feature type="binding site" evidence="4">
    <location>
        <begin position="11"/>
        <end position="15"/>
    </location>
    <ligand>
        <name>ATP</name>
        <dbReference type="ChEBI" id="CHEBI:30616"/>
    </ligand>
</feature>
<accession>F9VSS5</accession>
<proteinExistence type="inferred from homology"/>
<comment type="similarity">
    <text evidence="1 5">Belongs to the 5-formyltetrahydrofolate cyclo-ligase family.</text>
</comment>
<dbReference type="GO" id="GO:0009396">
    <property type="term" value="P:folic acid-containing compound biosynthetic process"/>
    <property type="evidence" value="ECO:0007669"/>
    <property type="project" value="TreeGrafter"/>
</dbReference>
<feature type="binding site" evidence="4">
    <location>
        <begin position="143"/>
        <end position="151"/>
    </location>
    <ligand>
        <name>ATP</name>
        <dbReference type="ChEBI" id="CHEBI:30616"/>
    </ligand>
</feature>
<feature type="region of interest" description="Disordered" evidence="6">
    <location>
        <begin position="1"/>
        <end position="24"/>
    </location>
</feature>
<keyword evidence="5" id="KW-0460">Magnesium</keyword>
<dbReference type="SUPFAM" id="SSF100950">
    <property type="entry name" value="NagB/RpiA/CoA transferase-like"/>
    <property type="match status" value="1"/>
</dbReference>
<evidence type="ECO:0000313" key="7">
    <source>
        <dbReference type="EMBL" id="GAA11664.1"/>
    </source>
</evidence>
<dbReference type="GO" id="GO:0005524">
    <property type="term" value="F:ATP binding"/>
    <property type="evidence" value="ECO:0007669"/>
    <property type="project" value="UniProtKB-KW"/>
</dbReference>
<evidence type="ECO:0000256" key="6">
    <source>
        <dbReference type="SAM" id="MobiDB-lite"/>
    </source>
</evidence>
<dbReference type="GO" id="GO:0046872">
    <property type="term" value="F:metal ion binding"/>
    <property type="evidence" value="ECO:0007669"/>
    <property type="project" value="UniProtKB-KW"/>
</dbReference>
<evidence type="ECO:0000256" key="1">
    <source>
        <dbReference type="ARBA" id="ARBA00010638"/>
    </source>
</evidence>
<dbReference type="InterPro" id="IPR037171">
    <property type="entry name" value="NagB/RpiA_transferase-like"/>
</dbReference>
<sequence>MKDGRVVRTLKDQRREEAAKRRSAIPKAARERAAADLAEWIHTCPFRLEYDVTVAAYVPVGDEPGSTAMLDALLDRGVTVLLPVVPAGEPAPLDWARYTGPGSLSPGRWGLLEPTTDRLGVAAIRAASVILIPALSVDKTGVRLGRGAGYYDRTLVGLSAELVAVVYDEEFVDSLPAGDHDVAVGWALTPGGGFQELG</sequence>
<evidence type="ECO:0000256" key="5">
    <source>
        <dbReference type="RuleBase" id="RU361279"/>
    </source>
</evidence>
<gene>
    <name evidence="7" type="ORF">GOALK_038_00150</name>
</gene>
<evidence type="ECO:0000256" key="2">
    <source>
        <dbReference type="ARBA" id="ARBA00022741"/>
    </source>
</evidence>
<feature type="binding site" evidence="4">
    <location>
        <position position="58"/>
    </location>
    <ligand>
        <name>substrate</name>
    </ligand>
</feature>
<reference evidence="7 8" key="1">
    <citation type="submission" date="2011-05" db="EMBL/GenBank/DDBJ databases">
        <title>Whole genome shotgun sequence of Gordonia alkanivorans NBRC 16433.</title>
        <authorList>
            <person name="Hosoyama A."/>
            <person name="Nakamura S."/>
            <person name="Takarada H."/>
            <person name="Tsuchikane K."/>
            <person name="Yamazaki S."/>
            <person name="Fujita N."/>
        </authorList>
    </citation>
    <scope>NUCLEOTIDE SEQUENCE [LARGE SCALE GENOMIC DNA]</scope>
    <source>
        <strain evidence="7 8">NBRC 16433</strain>
    </source>
</reference>
<organism evidence="7 8">
    <name type="scientific">Gordonia alkanivorans NBRC 16433</name>
    <dbReference type="NCBI Taxonomy" id="1027371"/>
    <lineage>
        <taxon>Bacteria</taxon>
        <taxon>Bacillati</taxon>
        <taxon>Actinomycetota</taxon>
        <taxon>Actinomycetes</taxon>
        <taxon>Mycobacteriales</taxon>
        <taxon>Gordoniaceae</taxon>
        <taxon>Gordonia</taxon>
    </lineage>
</organism>
<name>F9VSS5_9ACTN</name>
<evidence type="ECO:0000313" key="8">
    <source>
        <dbReference type="Proteomes" id="UP000003558"/>
    </source>
</evidence>
<dbReference type="PANTHER" id="PTHR23407">
    <property type="entry name" value="ATPASE INHIBITOR/5-FORMYLTETRAHYDROFOLATE CYCLO-LIGASE"/>
    <property type="match status" value="1"/>
</dbReference>
<dbReference type="InterPro" id="IPR024185">
    <property type="entry name" value="FTHF_cligase-like_sf"/>
</dbReference>
<keyword evidence="3 4" id="KW-0067">ATP-binding</keyword>
<dbReference type="eggNOG" id="COG0212">
    <property type="taxonomic scope" value="Bacteria"/>
</dbReference>
<dbReference type="GO" id="GO:0030272">
    <property type="term" value="F:5-formyltetrahydrofolate cyclo-ligase activity"/>
    <property type="evidence" value="ECO:0007669"/>
    <property type="project" value="UniProtKB-EC"/>
</dbReference>
<feature type="binding site" evidence="4">
    <location>
        <position position="63"/>
    </location>
    <ligand>
        <name>substrate</name>
    </ligand>
</feature>
<comment type="caution">
    <text evidence="7">The sequence shown here is derived from an EMBL/GenBank/DDBJ whole genome shotgun (WGS) entry which is preliminary data.</text>
</comment>
<keyword evidence="5" id="KW-0479">Metal-binding</keyword>